<dbReference type="InterPro" id="IPR046342">
    <property type="entry name" value="CBS_dom_sf"/>
</dbReference>
<dbReference type="InterPro" id="IPR016483">
    <property type="entry name" value="UCP006404_Pept_M50_CBS"/>
</dbReference>
<dbReference type="InterPro" id="IPR008915">
    <property type="entry name" value="Peptidase_M50"/>
</dbReference>
<dbReference type="PROSITE" id="PS51371">
    <property type="entry name" value="CBS"/>
    <property type="match status" value="2"/>
</dbReference>
<evidence type="ECO:0000256" key="17">
    <source>
        <dbReference type="PROSITE-ProRule" id="PRU00703"/>
    </source>
</evidence>
<evidence type="ECO:0000256" key="5">
    <source>
        <dbReference type="ARBA" id="ARBA00022692"/>
    </source>
</evidence>
<dbReference type="EMBL" id="JAEIJD010000002">
    <property type="protein sequence ID" value="MBI6629132.1"/>
    <property type="molecule type" value="Genomic_DNA"/>
</dbReference>
<feature type="transmembrane region" description="Helical" evidence="14">
    <location>
        <begin position="98"/>
        <end position="118"/>
    </location>
</feature>
<comment type="subcellular location">
    <subcellularLocation>
        <location evidence="1">Cell membrane</location>
        <topology evidence="1">Multi-pass membrane protein</topology>
    </subcellularLocation>
</comment>
<dbReference type="GO" id="GO:0008237">
    <property type="term" value="F:metallopeptidase activity"/>
    <property type="evidence" value="ECO:0007669"/>
    <property type="project" value="UniProtKB-UniRule"/>
</dbReference>
<evidence type="ECO:0000256" key="9">
    <source>
        <dbReference type="ARBA" id="ARBA00022833"/>
    </source>
</evidence>
<evidence type="ECO:0000256" key="3">
    <source>
        <dbReference type="ARBA" id="ARBA00022475"/>
    </source>
</evidence>
<dbReference type="PANTHER" id="PTHR39188">
    <property type="entry name" value="MEMBRANE-ASSOCIATED ZINC METALLOPROTEASE M50B"/>
    <property type="match status" value="1"/>
</dbReference>
<keyword evidence="4 14" id="KW-0645">Protease</keyword>
<evidence type="ECO:0000259" key="18">
    <source>
        <dbReference type="PROSITE" id="PS51371"/>
    </source>
</evidence>
<dbReference type="PANTHER" id="PTHR39188:SF3">
    <property type="entry name" value="STAGE IV SPORULATION PROTEIN FB"/>
    <property type="match status" value="1"/>
</dbReference>
<keyword evidence="6 14" id="KW-0479">Metal-binding</keyword>
<keyword evidence="8 14" id="KW-0378">Hydrolase</keyword>
<evidence type="ECO:0000256" key="15">
    <source>
        <dbReference type="PIRSR" id="PIRSR006404-1"/>
    </source>
</evidence>
<dbReference type="SUPFAM" id="SSF54631">
    <property type="entry name" value="CBS-domain pair"/>
    <property type="match status" value="1"/>
</dbReference>
<keyword evidence="20" id="KW-1185">Reference proteome</keyword>
<keyword evidence="5 14" id="KW-0812">Transmembrane</keyword>
<dbReference type="GO" id="GO:0046872">
    <property type="term" value="F:metal ion binding"/>
    <property type="evidence" value="ECO:0007669"/>
    <property type="project" value="UniProtKB-UniRule"/>
</dbReference>
<dbReference type="GO" id="GO:0006508">
    <property type="term" value="P:proteolysis"/>
    <property type="evidence" value="ECO:0007669"/>
    <property type="project" value="UniProtKB-KW"/>
</dbReference>
<accession>A0A934HP25</accession>
<comment type="cofactor">
    <cofactor evidence="14 16">
        <name>Zn(2+)</name>
        <dbReference type="ChEBI" id="CHEBI:29105"/>
    </cofactor>
    <text evidence="14 16">Binds 1 zinc ion per subunit.</text>
</comment>
<dbReference type="GO" id="GO:0005886">
    <property type="term" value="C:plasma membrane"/>
    <property type="evidence" value="ECO:0007669"/>
    <property type="project" value="UniProtKB-SubCell"/>
</dbReference>
<protein>
    <recommendedName>
        <fullName evidence="14">Zinc metalloprotease</fullName>
    </recommendedName>
</protein>
<keyword evidence="7" id="KW-0677">Repeat</keyword>
<evidence type="ECO:0000256" key="2">
    <source>
        <dbReference type="ARBA" id="ARBA00007931"/>
    </source>
</evidence>
<feature type="binding site" evidence="16">
    <location>
        <position position="160"/>
    </location>
    <ligand>
        <name>Zn(2+)</name>
        <dbReference type="ChEBI" id="CHEBI:29105"/>
        <note>catalytic</note>
    </ligand>
</feature>
<comment type="caution">
    <text evidence="14">Lacks conserved residue(s) required for the propagation of feature annotation.</text>
</comment>
<feature type="active site" evidence="15">
    <location>
        <position position="59"/>
    </location>
</feature>
<evidence type="ECO:0000256" key="14">
    <source>
        <dbReference type="PIRNR" id="PIRNR006404"/>
    </source>
</evidence>
<feature type="transmembrane region" description="Helical" evidence="14">
    <location>
        <begin position="46"/>
        <end position="65"/>
    </location>
</feature>
<evidence type="ECO:0000313" key="19">
    <source>
        <dbReference type="EMBL" id="MBI6629132.1"/>
    </source>
</evidence>
<sequence length="359" mass="38905">MSWSFSIGRLFGSELRVHATFFLLLLWIGAAGYAQAGAKAAIMSVFFVLALFACVVAHEFGHVLMARRYGIRTADITLLPIGGMARLDRMPEQPGREIAVALAGPAVNVVIWAFLALIVGPVTQLEDITSIAGGREFLAQLAALNLFLALFNMLPAFPMDGGRVLRAALSIWMDRVRATRAAAMAGQILAFGLAGLGLLSGNLILLLIAVFVFMAAHAESSDVTMRAVSRQLKARDAMITEFEHLRPDDSLQLAANTLIRTTQHEFPVLNDDGHIIGFLDRQALFSALAHGHEMRPVGKVMTTEVAVARLGDSLDKVFDQIHKSPCGLVAVVQRDGRFAGYISRENIGELMVLRTRDGA</sequence>
<keyword evidence="3" id="KW-1003">Cell membrane</keyword>
<evidence type="ECO:0000256" key="6">
    <source>
        <dbReference type="ARBA" id="ARBA00022723"/>
    </source>
</evidence>
<comment type="caution">
    <text evidence="19">The sequence shown here is derived from an EMBL/GenBank/DDBJ whole genome shotgun (WGS) entry which is preliminary data.</text>
</comment>
<evidence type="ECO:0000256" key="1">
    <source>
        <dbReference type="ARBA" id="ARBA00004651"/>
    </source>
</evidence>
<dbReference type="RefSeq" id="WP_198685139.1">
    <property type="nucleotide sequence ID" value="NZ_JAEIJD010000002.1"/>
</dbReference>
<evidence type="ECO:0000256" key="13">
    <source>
        <dbReference type="ARBA" id="ARBA00023136"/>
    </source>
</evidence>
<evidence type="ECO:0000256" key="4">
    <source>
        <dbReference type="ARBA" id="ARBA00022670"/>
    </source>
</evidence>
<organism evidence="19 20">
    <name type="scientific">Pontibaca salina</name>
    <dbReference type="NCBI Taxonomy" id="2795731"/>
    <lineage>
        <taxon>Bacteria</taxon>
        <taxon>Pseudomonadati</taxon>
        <taxon>Pseudomonadota</taxon>
        <taxon>Alphaproteobacteria</taxon>
        <taxon>Rhodobacterales</taxon>
        <taxon>Roseobacteraceae</taxon>
        <taxon>Pontibaca</taxon>
    </lineage>
</organism>
<feature type="binding site" evidence="16">
    <location>
        <position position="58"/>
    </location>
    <ligand>
        <name>Zn(2+)</name>
        <dbReference type="ChEBI" id="CHEBI:29105"/>
        <note>catalytic</note>
    </ligand>
</feature>
<dbReference type="PIRSF" id="PIRSF006404">
    <property type="entry name" value="UCP006404_Pept_M50_CBS"/>
    <property type="match status" value="1"/>
</dbReference>
<evidence type="ECO:0000256" key="16">
    <source>
        <dbReference type="PIRSR" id="PIRSR006404-2"/>
    </source>
</evidence>
<evidence type="ECO:0000256" key="10">
    <source>
        <dbReference type="ARBA" id="ARBA00022989"/>
    </source>
</evidence>
<keyword evidence="11 14" id="KW-0482">Metalloprotease</keyword>
<feature type="domain" description="CBS" evidence="18">
    <location>
        <begin position="238"/>
        <end position="294"/>
    </location>
</feature>
<evidence type="ECO:0000256" key="11">
    <source>
        <dbReference type="ARBA" id="ARBA00023049"/>
    </source>
</evidence>
<evidence type="ECO:0000313" key="20">
    <source>
        <dbReference type="Proteomes" id="UP000613255"/>
    </source>
</evidence>
<dbReference type="InterPro" id="IPR000644">
    <property type="entry name" value="CBS_dom"/>
</dbReference>
<keyword evidence="10 14" id="KW-1133">Transmembrane helix</keyword>
<dbReference type="Gene3D" id="3.10.580.10">
    <property type="entry name" value="CBS-domain"/>
    <property type="match status" value="1"/>
</dbReference>
<dbReference type="Pfam" id="PF02163">
    <property type="entry name" value="Peptidase_M50"/>
    <property type="match status" value="2"/>
</dbReference>
<keyword evidence="13 14" id="KW-0472">Membrane</keyword>
<dbReference type="Pfam" id="PF00571">
    <property type="entry name" value="CBS"/>
    <property type="match status" value="2"/>
</dbReference>
<keyword evidence="12 17" id="KW-0129">CBS domain</keyword>
<proteinExistence type="inferred from homology"/>
<feature type="domain" description="CBS" evidence="18">
    <location>
        <begin position="301"/>
        <end position="358"/>
    </location>
</feature>
<keyword evidence="9 14" id="KW-0862">Zinc</keyword>
<feature type="binding site" evidence="16">
    <location>
        <position position="62"/>
    </location>
    <ligand>
        <name>Zn(2+)</name>
        <dbReference type="ChEBI" id="CHEBI:29105"/>
        <note>catalytic</note>
    </ligand>
</feature>
<dbReference type="AlphaFoldDB" id="A0A934HP25"/>
<evidence type="ECO:0000256" key="8">
    <source>
        <dbReference type="ARBA" id="ARBA00022801"/>
    </source>
</evidence>
<name>A0A934HP25_9RHOB</name>
<gene>
    <name evidence="19" type="ORF">JAO82_04475</name>
</gene>
<reference evidence="19" key="1">
    <citation type="submission" date="2020-12" db="EMBL/GenBank/DDBJ databases">
        <title>Pontibaca salina gen. nov., sp. nov., isolated from marine sediment.</title>
        <authorList>
            <person name="Bo J."/>
            <person name="Wang S."/>
            <person name="Song X."/>
            <person name="Du Z."/>
        </authorList>
    </citation>
    <scope>NUCLEOTIDE SEQUENCE</scope>
    <source>
        <strain evidence="19">S1109L</strain>
    </source>
</reference>
<dbReference type="Proteomes" id="UP000613255">
    <property type="component" value="Unassembled WGS sequence"/>
</dbReference>
<evidence type="ECO:0000256" key="12">
    <source>
        <dbReference type="ARBA" id="ARBA00023122"/>
    </source>
</evidence>
<comment type="similarity">
    <text evidence="2 14">Belongs to the peptidase M50B family.</text>
</comment>
<evidence type="ECO:0000256" key="7">
    <source>
        <dbReference type="ARBA" id="ARBA00022737"/>
    </source>
</evidence>
<feature type="transmembrane region" description="Helical" evidence="14">
    <location>
        <begin position="138"/>
        <end position="157"/>
    </location>
</feature>